<reference evidence="1" key="1">
    <citation type="submission" date="2021-05" db="EMBL/GenBank/DDBJ databases">
        <authorList>
            <person name="Pan Q."/>
            <person name="Jouanno E."/>
            <person name="Zahm M."/>
            <person name="Klopp C."/>
            <person name="Cabau C."/>
            <person name="Louis A."/>
            <person name="Berthelot C."/>
            <person name="Parey E."/>
            <person name="Roest Crollius H."/>
            <person name="Montfort J."/>
            <person name="Robinson-Rechavi M."/>
            <person name="Bouchez O."/>
            <person name="Lampietro C."/>
            <person name="Lopez Roques C."/>
            <person name="Donnadieu C."/>
            <person name="Postlethwait J."/>
            <person name="Bobe J."/>
            <person name="Dillon D."/>
            <person name="Chandos A."/>
            <person name="von Hippel F."/>
            <person name="Guiguen Y."/>
        </authorList>
    </citation>
    <scope>NUCLEOTIDE SEQUENCE</scope>
    <source>
        <strain evidence="1">YG-Jan2019</strain>
    </source>
</reference>
<organism evidence="1 2">
    <name type="scientific">Dallia pectoralis</name>
    <name type="common">Alaska blackfish</name>
    <dbReference type="NCBI Taxonomy" id="75939"/>
    <lineage>
        <taxon>Eukaryota</taxon>
        <taxon>Metazoa</taxon>
        <taxon>Chordata</taxon>
        <taxon>Craniata</taxon>
        <taxon>Vertebrata</taxon>
        <taxon>Euteleostomi</taxon>
        <taxon>Actinopterygii</taxon>
        <taxon>Neopterygii</taxon>
        <taxon>Teleostei</taxon>
        <taxon>Protacanthopterygii</taxon>
        <taxon>Esociformes</taxon>
        <taxon>Umbridae</taxon>
        <taxon>Dallia</taxon>
    </lineage>
</organism>
<sequence length="109" mass="11537">MICGGLTVAWSFMCVGAYDSHTVASSSLSSDSSGPPDQDPRGPPASAEGCHVAKKRLSQAPQWGNAQRRSHRSVTPHATCHNTPAVEGRMTQGSRTDESMDTVAQPRSN</sequence>
<evidence type="ECO:0000313" key="1">
    <source>
        <dbReference type="EMBL" id="KAJ7985536.1"/>
    </source>
</evidence>
<comment type="caution">
    <text evidence="1">The sequence shown here is derived from an EMBL/GenBank/DDBJ whole genome shotgun (WGS) entry which is preliminary data.</text>
</comment>
<protein>
    <submittedName>
        <fullName evidence="1">Uncharacterized protein</fullName>
    </submittedName>
</protein>
<gene>
    <name evidence="1" type="ORF">DPEC_G00353070</name>
</gene>
<evidence type="ECO:0000313" key="2">
    <source>
        <dbReference type="Proteomes" id="UP001157502"/>
    </source>
</evidence>
<dbReference type="EMBL" id="CM055763">
    <property type="protein sequence ID" value="KAJ7985536.1"/>
    <property type="molecule type" value="Genomic_DNA"/>
</dbReference>
<name>A0ACC2F2B8_DALPE</name>
<proteinExistence type="predicted"/>
<dbReference type="Proteomes" id="UP001157502">
    <property type="component" value="Chromosome 36"/>
</dbReference>
<keyword evidence="2" id="KW-1185">Reference proteome</keyword>
<accession>A0ACC2F2B8</accession>